<keyword evidence="6 8" id="KW-0472">Membrane</keyword>
<feature type="transmembrane region" description="Helical" evidence="8">
    <location>
        <begin position="187"/>
        <end position="209"/>
    </location>
</feature>
<dbReference type="GO" id="GO:0005886">
    <property type="term" value="C:plasma membrane"/>
    <property type="evidence" value="ECO:0007669"/>
    <property type="project" value="UniProtKB-SubCell"/>
</dbReference>
<feature type="transmembrane region" description="Helical" evidence="8">
    <location>
        <begin position="402"/>
        <end position="427"/>
    </location>
</feature>
<evidence type="ECO:0000256" key="1">
    <source>
        <dbReference type="ARBA" id="ARBA00004141"/>
    </source>
</evidence>
<evidence type="ECO:0000256" key="3">
    <source>
        <dbReference type="ARBA" id="ARBA00022448"/>
    </source>
</evidence>
<gene>
    <name evidence="11" type="ORF">SAMN06265219_107101</name>
</gene>
<dbReference type="GO" id="GO:0097272">
    <property type="term" value="P:ammonium homeostasis"/>
    <property type="evidence" value="ECO:0007669"/>
    <property type="project" value="TreeGrafter"/>
</dbReference>
<proteinExistence type="inferred from homology"/>
<name>A0A521D4E7_9BACT</name>
<evidence type="ECO:0000256" key="9">
    <source>
        <dbReference type="SAM" id="SignalP"/>
    </source>
</evidence>
<dbReference type="InterPro" id="IPR018047">
    <property type="entry name" value="Ammonium_transpt_CS"/>
</dbReference>
<dbReference type="PANTHER" id="PTHR11730">
    <property type="entry name" value="AMMONIUM TRANSPORTER"/>
    <property type="match status" value="1"/>
</dbReference>
<feature type="transmembrane region" description="Helical" evidence="8">
    <location>
        <begin position="262"/>
        <end position="279"/>
    </location>
</feature>
<keyword evidence="5 8" id="KW-1133">Transmembrane helix</keyword>
<evidence type="ECO:0000256" key="4">
    <source>
        <dbReference type="ARBA" id="ARBA00022692"/>
    </source>
</evidence>
<dbReference type="SUPFAM" id="SSF111352">
    <property type="entry name" value="Ammonium transporter"/>
    <property type="match status" value="1"/>
</dbReference>
<dbReference type="Proteomes" id="UP000317557">
    <property type="component" value="Unassembled WGS sequence"/>
</dbReference>
<keyword evidence="12" id="KW-1185">Reference proteome</keyword>
<dbReference type="NCBIfam" id="TIGR00836">
    <property type="entry name" value="amt"/>
    <property type="match status" value="1"/>
</dbReference>
<keyword evidence="9" id="KW-0732">Signal</keyword>
<evidence type="ECO:0000256" key="8">
    <source>
        <dbReference type="RuleBase" id="RU362002"/>
    </source>
</evidence>
<dbReference type="Pfam" id="PF00909">
    <property type="entry name" value="Ammonium_transp"/>
    <property type="match status" value="1"/>
</dbReference>
<feature type="transmembrane region" description="Helical" evidence="8">
    <location>
        <begin position="221"/>
        <end position="242"/>
    </location>
</feature>
<dbReference type="PANTHER" id="PTHR11730:SF62">
    <property type="entry name" value="AMMONIUM TRANSPORTER SLL1017-RELATED"/>
    <property type="match status" value="1"/>
</dbReference>
<keyword evidence="3 8" id="KW-0813">Transport</keyword>
<protein>
    <recommendedName>
        <fullName evidence="8">Ammonium transporter</fullName>
    </recommendedName>
</protein>
<dbReference type="InterPro" id="IPR024041">
    <property type="entry name" value="NH4_transpt_AmtB-like_dom"/>
</dbReference>
<feature type="transmembrane region" description="Helical" evidence="8">
    <location>
        <begin position="57"/>
        <end position="81"/>
    </location>
</feature>
<feature type="transmembrane region" description="Helical" evidence="8">
    <location>
        <begin position="325"/>
        <end position="343"/>
    </location>
</feature>
<sequence length="470" mass="49350">MKLRYGIILTVLLLMLGTTAYAFPEAVENVSENAEVLIQTNGNEYTSMEDFEASTDYIIFTVNNLWILIAAFMVLMMHLGFATVESGLTQAKNAVNVIYKNVFILTVGILLYALVGFQIMYPGDFNGFLGFGGFGIGFDPSNLVGMLTPAYGLDMTIWTDFIFQAMFAATAATIVSGCVTGRIKLPAFMIFGVLLLAFCYPVTGSWHWGGGWLSELGFYDFAGSTLVHAVGGAAGLACVLLLGPRSGKYEGGKIHGIPAHNIPLATVGVFILFLGWFGFNGGSVLNADPVGVSYVFVTTALAACSGAIAAMVTTQIVMKTLDAPMALNGILAGLVGITAGADAVGIMDAVFIGAIAGVIVVFSILMFDKLKIDDPVGAISVHGVVGIWGTIAVGIFSPDVSFGVQVLGTLSIAAFTFVFSLAVFGAIKAIMGVRVSKEVESDGLDISEHGSHAYPEFSPVKTSELGAFAD</sequence>
<evidence type="ECO:0000256" key="2">
    <source>
        <dbReference type="ARBA" id="ARBA00005887"/>
    </source>
</evidence>
<evidence type="ECO:0000313" key="11">
    <source>
        <dbReference type="EMBL" id="SMO66549.1"/>
    </source>
</evidence>
<evidence type="ECO:0000256" key="6">
    <source>
        <dbReference type="ARBA" id="ARBA00023136"/>
    </source>
</evidence>
<dbReference type="Gene3D" id="1.10.3430.10">
    <property type="entry name" value="Ammonium transporter AmtB like domains"/>
    <property type="match status" value="1"/>
</dbReference>
<feature type="transmembrane region" description="Helical" evidence="8">
    <location>
        <begin position="102"/>
        <end position="121"/>
    </location>
</feature>
<feature type="transmembrane region" description="Helical" evidence="8">
    <location>
        <begin position="161"/>
        <end position="180"/>
    </location>
</feature>
<dbReference type="PROSITE" id="PS01219">
    <property type="entry name" value="AMMONIUM_TRANSP"/>
    <property type="match status" value="1"/>
</dbReference>
<feature type="transmembrane region" description="Helical" evidence="8">
    <location>
        <begin position="291"/>
        <end position="313"/>
    </location>
</feature>
<feature type="transmembrane region" description="Helical" evidence="8">
    <location>
        <begin position="379"/>
        <end position="396"/>
    </location>
</feature>
<feature type="chain" id="PRO_5022022665" description="Ammonium transporter" evidence="9">
    <location>
        <begin position="23"/>
        <end position="470"/>
    </location>
</feature>
<feature type="domain" description="Ammonium transporter AmtB-like" evidence="10">
    <location>
        <begin position="65"/>
        <end position="454"/>
    </location>
</feature>
<evidence type="ECO:0000259" key="10">
    <source>
        <dbReference type="Pfam" id="PF00909"/>
    </source>
</evidence>
<evidence type="ECO:0000256" key="7">
    <source>
        <dbReference type="ARBA" id="ARBA00023177"/>
    </source>
</evidence>
<comment type="subcellular location">
    <subcellularLocation>
        <location evidence="8">Cell membrane</location>
        <topology evidence="8">Multi-pass membrane protein</topology>
    </subcellularLocation>
    <subcellularLocation>
        <location evidence="1">Membrane</location>
        <topology evidence="1">Multi-pass membrane protein</topology>
    </subcellularLocation>
</comment>
<organism evidence="11 12">
    <name type="scientific">Gracilimonas mengyeensis</name>
    <dbReference type="NCBI Taxonomy" id="1302730"/>
    <lineage>
        <taxon>Bacteria</taxon>
        <taxon>Pseudomonadati</taxon>
        <taxon>Balneolota</taxon>
        <taxon>Balneolia</taxon>
        <taxon>Balneolales</taxon>
        <taxon>Balneolaceae</taxon>
        <taxon>Gracilimonas</taxon>
    </lineage>
</organism>
<feature type="transmembrane region" description="Helical" evidence="8">
    <location>
        <begin position="349"/>
        <end position="367"/>
    </location>
</feature>
<dbReference type="AlphaFoldDB" id="A0A521D4E7"/>
<dbReference type="GO" id="GO:0008519">
    <property type="term" value="F:ammonium channel activity"/>
    <property type="evidence" value="ECO:0007669"/>
    <property type="project" value="InterPro"/>
</dbReference>
<accession>A0A521D4E7</accession>
<dbReference type="InterPro" id="IPR001905">
    <property type="entry name" value="Ammonium_transpt"/>
</dbReference>
<evidence type="ECO:0000256" key="5">
    <source>
        <dbReference type="ARBA" id="ARBA00022989"/>
    </source>
</evidence>
<keyword evidence="4 8" id="KW-0812">Transmembrane</keyword>
<evidence type="ECO:0000313" key="12">
    <source>
        <dbReference type="Proteomes" id="UP000317557"/>
    </source>
</evidence>
<comment type="similarity">
    <text evidence="2 8">Belongs to the ammonia transporter channel (TC 1.A.11.2) family.</text>
</comment>
<dbReference type="OrthoDB" id="9814202at2"/>
<dbReference type="RefSeq" id="WP_142454345.1">
    <property type="nucleotide sequence ID" value="NZ_FXTP01000007.1"/>
</dbReference>
<reference evidence="11 12" key="1">
    <citation type="submission" date="2017-05" db="EMBL/GenBank/DDBJ databases">
        <authorList>
            <person name="Varghese N."/>
            <person name="Submissions S."/>
        </authorList>
    </citation>
    <scope>NUCLEOTIDE SEQUENCE [LARGE SCALE GENOMIC DNA]</scope>
    <source>
        <strain evidence="11 12">DSM 21985</strain>
    </source>
</reference>
<keyword evidence="7 8" id="KW-0924">Ammonia transport</keyword>
<feature type="signal peptide" evidence="9">
    <location>
        <begin position="1"/>
        <end position="22"/>
    </location>
</feature>
<dbReference type="EMBL" id="FXTP01000007">
    <property type="protein sequence ID" value="SMO66549.1"/>
    <property type="molecule type" value="Genomic_DNA"/>
</dbReference>
<dbReference type="InterPro" id="IPR029020">
    <property type="entry name" value="Ammonium/urea_transptr"/>
</dbReference>